<reference evidence="1 2" key="1">
    <citation type="submission" date="2020-02" db="EMBL/GenBank/DDBJ databases">
        <title>Characterization of phylogenetic diversity of novel bifidobacterial species isolated in Czech ZOOs.</title>
        <authorList>
            <person name="Lugli G.A."/>
            <person name="Vera N.B."/>
            <person name="Ventura M."/>
        </authorList>
    </citation>
    <scope>NUCLEOTIDE SEQUENCE [LARGE SCALE GENOMIC DNA]</scope>
    <source>
        <strain evidence="1 2">DSM 109963</strain>
    </source>
</reference>
<protein>
    <recommendedName>
        <fullName evidence="3">Transposase</fullName>
    </recommendedName>
</protein>
<evidence type="ECO:0008006" key="3">
    <source>
        <dbReference type="Google" id="ProtNLM"/>
    </source>
</evidence>
<keyword evidence="2" id="KW-1185">Reference proteome</keyword>
<comment type="caution">
    <text evidence="1">The sequence shown here is derived from an EMBL/GenBank/DDBJ whole genome shotgun (WGS) entry which is preliminary data.</text>
</comment>
<sequence>MRPTLANRNDAQPTALCEPMIGCETYHANADKSYG</sequence>
<accession>A0ABX1SYC5</accession>
<dbReference type="EMBL" id="JAAIIJ010000015">
    <property type="protein sequence ID" value="NMN02187.1"/>
    <property type="molecule type" value="Genomic_DNA"/>
</dbReference>
<proteinExistence type="predicted"/>
<name>A0ABX1SYC5_9BIFI</name>
<evidence type="ECO:0000313" key="2">
    <source>
        <dbReference type="Proteomes" id="UP000553756"/>
    </source>
</evidence>
<evidence type="ECO:0000313" key="1">
    <source>
        <dbReference type="EMBL" id="NMN02187.1"/>
    </source>
</evidence>
<gene>
    <name evidence="1" type="ORF">G1C94_0809</name>
</gene>
<organism evidence="1 2">
    <name type="scientific">Bifidobacterium panos</name>
    <dbReference type="NCBI Taxonomy" id="2675321"/>
    <lineage>
        <taxon>Bacteria</taxon>
        <taxon>Bacillati</taxon>
        <taxon>Actinomycetota</taxon>
        <taxon>Actinomycetes</taxon>
        <taxon>Bifidobacteriales</taxon>
        <taxon>Bifidobacteriaceae</taxon>
        <taxon>Bifidobacterium</taxon>
    </lineage>
</organism>
<dbReference type="Proteomes" id="UP000553756">
    <property type="component" value="Unassembled WGS sequence"/>
</dbReference>